<gene>
    <name evidence="2" type="ORF">ABEG18_19045</name>
</gene>
<dbReference type="EMBL" id="CP157484">
    <property type="protein sequence ID" value="XBO37800.1"/>
    <property type="molecule type" value="Genomic_DNA"/>
</dbReference>
<evidence type="ECO:0000256" key="1">
    <source>
        <dbReference type="SAM" id="MobiDB-lite"/>
    </source>
</evidence>
<sequence>MATDKKTDQQPESLRTFEAAGRSGGEKPADQGLNARPDTAPLPDSNERKAETATRVLKAGVDKDPKAATQAVQDNKDPRLPR</sequence>
<feature type="region of interest" description="Disordered" evidence="1">
    <location>
        <begin position="1"/>
        <end position="82"/>
    </location>
</feature>
<dbReference type="RefSeq" id="WP_406854627.1">
    <property type="nucleotide sequence ID" value="NZ_CP157484.1"/>
</dbReference>
<dbReference type="AlphaFoldDB" id="A0AAU7JBT9"/>
<reference evidence="2" key="1">
    <citation type="submission" date="2024-05" db="EMBL/GenBank/DDBJ databases">
        <authorList>
            <person name="Kim S."/>
            <person name="Heo J."/>
            <person name="Choi H."/>
            <person name="Choi Y."/>
            <person name="Kwon S.-W."/>
            <person name="Kim Y."/>
        </authorList>
    </citation>
    <scope>NUCLEOTIDE SEQUENCE</scope>
    <source>
        <strain evidence="2">KACC 23698</strain>
    </source>
</reference>
<proteinExistence type="predicted"/>
<accession>A0AAU7JBT9</accession>
<name>A0AAU7JBT9_9HYPH</name>
<protein>
    <submittedName>
        <fullName evidence="2">Uncharacterized protein</fullName>
    </submittedName>
</protein>
<organism evidence="2">
    <name type="scientific">Alsobacter sp. KACC 23698</name>
    <dbReference type="NCBI Taxonomy" id="3149229"/>
    <lineage>
        <taxon>Bacteria</taxon>
        <taxon>Pseudomonadati</taxon>
        <taxon>Pseudomonadota</taxon>
        <taxon>Alphaproteobacteria</taxon>
        <taxon>Hyphomicrobiales</taxon>
        <taxon>Alsobacteraceae</taxon>
        <taxon>Alsobacter</taxon>
    </lineage>
</organism>
<evidence type="ECO:0000313" key="2">
    <source>
        <dbReference type="EMBL" id="XBO37800.1"/>
    </source>
</evidence>